<evidence type="ECO:0000256" key="1">
    <source>
        <dbReference type="SAM" id="MobiDB-lite"/>
    </source>
</evidence>
<gene>
    <name evidence="3" type="ORF">CTZ28_23380</name>
</gene>
<evidence type="ECO:0000313" key="3">
    <source>
        <dbReference type="EMBL" id="RMB83662.1"/>
    </source>
</evidence>
<feature type="domain" description="Transposase IS30-like HTH" evidence="2">
    <location>
        <begin position="10"/>
        <end position="47"/>
    </location>
</feature>
<evidence type="ECO:0000313" key="4">
    <source>
        <dbReference type="Proteomes" id="UP000270471"/>
    </source>
</evidence>
<name>A0A3M0I5W1_9ACTN</name>
<dbReference type="InterPro" id="IPR025246">
    <property type="entry name" value="IS30-like_HTH"/>
</dbReference>
<organism evidence="3 4">
    <name type="scientific">Streptomyces shenzhenensis</name>
    <dbReference type="NCBI Taxonomy" id="943815"/>
    <lineage>
        <taxon>Bacteria</taxon>
        <taxon>Bacillati</taxon>
        <taxon>Actinomycetota</taxon>
        <taxon>Actinomycetes</taxon>
        <taxon>Kitasatosporales</taxon>
        <taxon>Streptomycetaceae</taxon>
        <taxon>Streptomyces</taxon>
    </lineage>
</organism>
<dbReference type="EMBL" id="PENI01000015">
    <property type="protein sequence ID" value="RMB83662.1"/>
    <property type="molecule type" value="Genomic_DNA"/>
</dbReference>
<proteinExistence type="predicted"/>
<sequence length="128" mass="13728">MATTETTGALTLDQRRATVRRLAAEQVSNREIARRLGIHHRTVARDLEAPTAPAEAPQTAPPAPTSGVPRAPRLLYDLEPALIQDLNVLTDPHTGALIAPVRAYLRAAANGRRTALREVARSIGAADE</sequence>
<keyword evidence="4" id="KW-1185">Reference proteome</keyword>
<dbReference type="InterPro" id="IPR036388">
    <property type="entry name" value="WH-like_DNA-bd_sf"/>
</dbReference>
<accession>A0A3M0I5W1</accession>
<reference evidence="3 4" key="1">
    <citation type="submission" date="2017-11" db="EMBL/GenBank/DDBJ databases">
        <title>Draft genome of actinobacteria isolated from guarana (Paullinia cupana (Mart.) Ducke.</title>
        <authorList>
            <person name="Siqueira K.A."/>
            <person name="Liotti R.G."/>
            <person name="Mendes T.A.O."/>
            <person name="Soares M.A."/>
        </authorList>
    </citation>
    <scope>NUCLEOTIDE SEQUENCE [LARGE SCALE GENOMIC DNA]</scope>
    <source>
        <strain evidence="3 4">193</strain>
    </source>
</reference>
<dbReference type="Proteomes" id="UP000270471">
    <property type="component" value="Unassembled WGS sequence"/>
</dbReference>
<protein>
    <recommendedName>
        <fullName evidence="2">Transposase IS30-like HTH domain-containing protein</fullName>
    </recommendedName>
</protein>
<dbReference type="RefSeq" id="WP_183154541.1">
    <property type="nucleotide sequence ID" value="NZ_PENI01000015.1"/>
</dbReference>
<dbReference type="Gene3D" id="1.10.10.10">
    <property type="entry name" value="Winged helix-like DNA-binding domain superfamily/Winged helix DNA-binding domain"/>
    <property type="match status" value="1"/>
</dbReference>
<dbReference type="Pfam" id="PF13936">
    <property type="entry name" value="HTH_38"/>
    <property type="match status" value="1"/>
</dbReference>
<feature type="region of interest" description="Disordered" evidence="1">
    <location>
        <begin position="43"/>
        <end position="71"/>
    </location>
</feature>
<evidence type="ECO:0000259" key="2">
    <source>
        <dbReference type="Pfam" id="PF13936"/>
    </source>
</evidence>
<feature type="compositionally biased region" description="Low complexity" evidence="1">
    <location>
        <begin position="49"/>
        <end position="58"/>
    </location>
</feature>
<dbReference type="AlphaFoldDB" id="A0A3M0I5W1"/>
<comment type="caution">
    <text evidence="3">The sequence shown here is derived from an EMBL/GenBank/DDBJ whole genome shotgun (WGS) entry which is preliminary data.</text>
</comment>